<sequence>MITLTELPITFFERSLTDEDLYIDIHCYATANMGQNGFYVKDKWISAKTVTDGKKFTVPTSAFAAENIGDIRGADVIVFAYLCYVACKNENCTVKLEVGDIAQKTKIKKTQIRRAVNNLLREGFLVTSTKSGYYIITEFEYPDELAANKSLLRAINNELF</sequence>
<dbReference type="Proteomes" id="UP000622860">
    <property type="component" value="Unassembled WGS sequence"/>
</dbReference>
<reference evidence="1" key="1">
    <citation type="journal article" date="2014" name="Int. J. Syst. Evol. Microbiol.">
        <title>Complete genome sequence of Corynebacterium casei LMG S-19264T (=DSM 44701T), isolated from a smear-ripened cheese.</title>
        <authorList>
            <consortium name="US DOE Joint Genome Institute (JGI-PGF)"/>
            <person name="Walter F."/>
            <person name="Albersmeier A."/>
            <person name="Kalinowski J."/>
            <person name="Ruckert C."/>
        </authorList>
    </citation>
    <scope>NUCLEOTIDE SEQUENCE</scope>
    <source>
        <strain evidence="1">CGMCC 1.12754</strain>
    </source>
</reference>
<name>A0A917GY46_9BACI</name>
<reference evidence="1" key="2">
    <citation type="submission" date="2020-09" db="EMBL/GenBank/DDBJ databases">
        <authorList>
            <person name="Sun Q."/>
            <person name="Zhou Y."/>
        </authorList>
    </citation>
    <scope>NUCLEOTIDE SEQUENCE</scope>
    <source>
        <strain evidence="1">CGMCC 1.12754</strain>
    </source>
</reference>
<protein>
    <submittedName>
        <fullName evidence="1">Uncharacterized protein</fullName>
    </submittedName>
</protein>
<evidence type="ECO:0000313" key="2">
    <source>
        <dbReference type="Proteomes" id="UP000622860"/>
    </source>
</evidence>
<dbReference type="EMBL" id="BMFR01000001">
    <property type="protein sequence ID" value="GGG61259.1"/>
    <property type="molecule type" value="Genomic_DNA"/>
</dbReference>
<organism evidence="1 2">
    <name type="scientific">Virgibacillus oceani</name>
    <dbReference type="NCBI Taxonomy" id="1479511"/>
    <lineage>
        <taxon>Bacteria</taxon>
        <taxon>Bacillati</taxon>
        <taxon>Bacillota</taxon>
        <taxon>Bacilli</taxon>
        <taxon>Bacillales</taxon>
        <taxon>Bacillaceae</taxon>
        <taxon>Virgibacillus</taxon>
    </lineage>
</organism>
<proteinExistence type="predicted"/>
<dbReference type="SUPFAM" id="SSF46785">
    <property type="entry name" value="Winged helix' DNA-binding domain"/>
    <property type="match status" value="1"/>
</dbReference>
<dbReference type="AlphaFoldDB" id="A0A917GY46"/>
<accession>A0A917GY46</accession>
<dbReference type="InterPro" id="IPR036390">
    <property type="entry name" value="WH_DNA-bd_sf"/>
</dbReference>
<keyword evidence="2" id="KW-1185">Reference proteome</keyword>
<gene>
    <name evidence="1" type="ORF">GCM10011398_00670</name>
</gene>
<evidence type="ECO:0000313" key="1">
    <source>
        <dbReference type="EMBL" id="GGG61259.1"/>
    </source>
</evidence>
<comment type="caution">
    <text evidence="1">The sequence shown here is derived from an EMBL/GenBank/DDBJ whole genome shotgun (WGS) entry which is preliminary data.</text>
</comment>
<dbReference type="RefSeq" id="WP_188453363.1">
    <property type="nucleotide sequence ID" value="NZ_BMFR01000001.1"/>
</dbReference>